<dbReference type="OrthoDB" id="1470350at2759"/>
<keyword evidence="6 9" id="KW-0560">Oxidoreductase</keyword>
<dbReference type="SUPFAM" id="SSF48264">
    <property type="entry name" value="Cytochrome P450"/>
    <property type="match status" value="1"/>
</dbReference>
<dbReference type="GO" id="GO:0016705">
    <property type="term" value="F:oxidoreductase activity, acting on paired donors, with incorporation or reduction of molecular oxygen"/>
    <property type="evidence" value="ECO:0007669"/>
    <property type="project" value="InterPro"/>
</dbReference>
<dbReference type="PANTHER" id="PTHR47955:SF15">
    <property type="entry name" value="CYTOCHROME P450 71A2-LIKE"/>
    <property type="match status" value="1"/>
</dbReference>
<dbReference type="InterPro" id="IPR002401">
    <property type="entry name" value="Cyt_P450_E_grp-I"/>
</dbReference>
<dbReference type="InterPro" id="IPR017972">
    <property type="entry name" value="Cyt_P450_CS"/>
</dbReference>
<dbReference type="Gene3D" id="1.10.630.10">
    <property type="entry name" value="Cytochrome P450"/>
    <property type="match status" value="1"/>
</dbReference>
<dbReference type="GO" id="GO:0005506">
    <property type="term" value="F:iron ion binding"/>
    <property type="evidence" value="ECO:0007669"/>
    <property type="project" value="InterPro"/>
</dbReference>
<protein>
    <submittedName>
        <fullName evidence="10">Cytochrome P450 71A6-like</fullName>
    </submittedName>
</protein>
<dbReference type="GO" id="GO:0004497">
    <property type="term" value="F:monooxygenase activity"/>
    <property type="evidence" value="ECO:0007669"/>
    <property type="project" value="UniProtKB-KW"/>
</dbReference>
<dbReference type="PROSITE" id="PS00086">
    <property type="entry name" value="CYTOCHROME_P450"/>
    <property type="match status" value="1"/>
</dbReference>
<dbReference type="PRINTS" id="PR00463">
    <property type="entry name" value="EP450I"/>
</dbReference>
<gene>
    <name evidence="10" type="ORF">OLEA9_A023809</name>
</gene>
<evidence type="ECO:0000256" key="6">
    <source>
        <dbReference type="ARBA" id="ARBA00023002"/>
    </source>
</evidence>
<evidence type="ECO:0000256" key="5">
    <source>
        <dbReference type="ARBA" id="ARBA00022723"/>
    </source>
</evidence>
<keyword evidence="7 8" id="KW-0408">Iron</keyword>
<comment type="caution">
    <text evidence="10">The sequence shown here is derived from an EMBL/GenBank/DDBJ whole genome shotgun (WGS) entry which is preliminary data.</text>
</comment>
<dbReference type="PANTHER" id="PTHR47955">
    <property type="entry name" value="CYTOCHROME P450 FAMILY 71 PROTEIN"/>
    <property type="match status" value="1"/>
</dbReference>
<feature type="binding site" description="axial binding residue" evidence="8">
    <location>
        <position position="145"/>
    </location>
    <ligand>
        <name>heme</name>
        <dbReference type="ChEBI" id="CHEBI:30413"/>
    </ligand>
    <ligandPart>
        <name>Fe</name>
        <dbReference type="ChEBI" id="CHEBI:18248"/>
    </ligandPart>
</feature>
<accession>A0A8S0RT85</accession>
<reference evidence="10 11" key="1">
    <citation type="submission" date="2019-12" db="EMBL/GenBank/DDBJ databases">
        <authorList>
            <person name="Alioto T."/>
            <person name="Alioto T."/>
            <person name="Gomez Garrido J."/>
        </authorList>
    </citation>
    <scope>NUCLEOTIDE SEQUENCE [LARGE SCALE GENOMIC DNA]</scope>
</reference>
<comment type="similarity">
    <text evidence="3 9">Belongs to the cytochrome P450 family.</text>
</comment>
<organism evidence="10 11">
    <name type="scientific">Olea europaea subsp. europaea</name>
    <dbReference type="NCBI Taxonomy" id="158383"/>
    <lineage>
        <taxon>Eukaryota</taxon>
        <taxon>Viridiplantae</taxon>
        <taxon>Streptophyta</taxon>
        <taxon>Embryophyta</taxon>
        <taxon>Tracheophyta</taxon>
        <taxon>Spermatophyta</taxon>
        <taxon>Magnoliopsida</taxon>
        <taxon>eudicotyledons</taxon>
        <taxon>Gunneridae</taxon>
        <taxon>Pentapetalae</taxon>
        <taxon>asterids</taxon>
        <taxon>lamiids</taxon>
        <taxon>Lamiales</taxon>
        <taxon>Oleaceae</taxon>
        <taxon>Oleeae</taxon>
        <taxon>Olea</taxon>
    </lineage>
</organism>
<evidence type="ECO:0000256" key="4">
    <source>
        <dbReference type="ARBA" id="ARBA00022617"/>
    </source>
</evidence>
<sequence length="201" mass="22763">MFGAGTDTTYTTLEWTMSELLKHPKIMEKLQNEVRLVAGSKLEITEEDLEKNEMPYLKAVIKESLRLHPPLPLLLPRELTHDTTLMGYEVAAGTRVMINAWAIGRDPILWENPEEFHPERFLDSGIEFKGFNFEFIPFGVGRRGCPGITFAMGVDELALAKLMHKFNFTTKNFLDMTETPGTAVHIKFPLLVTAVPHFASN</sequence>
<proteinExistence type="inferred from homology"/>
<dbReference type="InterPro" id="IPR036396">
    <property type="entry name" value="Cyt_P450_sf"/>
</dbReference>
<evidence type="ECO:0000256" key="2">
    <source>
        <dbReference type="ARBA" id="ARBA00004167"/>
    </source>
</evidence>
<evidence type="ECO:0000313" key="11">
    <source>
        <dbReference type="Proteomes" id="UP000594638"/>
    </source>
</evidence>
<evidence type="ECO:0000256" key="3">
    <source>
        <dbReference type="ARBA" id="ARBA00010617"/>
    </source>
</evidence>
<dbReference type="PRINTS" id="PR00385">
    <property type="entry name" value="P450"/>
</dbReference>
<evidence type="ECO:0000256" key="9">
    <source>
        <dbReference type="RuleBase" id="RU000461"/>
    </source>
</evidence>
<keyword evidence="5 8" id="KW-0479">Metal-binding</keyword>
<comment type="subcellular location">
    <subcellularLocation>
        <location evidence="2">Membrane</location>
        <topology evidence="2">Single-pass membrane protein</topology>
    </subcellularLocation>
</comment>
<keyword evidence="9" id="KW-0503">Monooxygenase</keyword>
<dbReference type="Pfam" id="PF00067">
    <property type="entry name" value="p450"/>
    <property type="match status" value="1"/>
</dbReference>
<dbReference type="Gramene" id="OE9A023809T1">
    <property type="protein sequence ID" value="OE9A023809C1"/>
    <property type="gene ID" value="OE9A023809"/>
</dbReference>
<dbReference type="GO" id="GO:0016020">
    <property type="term" value="C:membrane"/>
    <property type="evidence" value="ECO:0007669"/>
    <property type="project" value="UniProtKB-SubCell"/>
</dbReference>
<keyword evidence="11" id="KW-1185">Reference proteome</keyword>
<name>A0A8S0RT85_OLEEU</name>
<dbReference type="InterPro" id="IPR001128">
    <property type="entry name" value="Cyt_P450"/>
</dbReference>
<dbReference type="EMBL" id="CACTIH010003704">
    <property type="protein sequence ID" value="CAA2982704.1"/>
    <property type="molecule type" value="Genomic_DNA"/>
</dbReference>
<dbReference type="GO" id="GO:0020037">
    <property type="term" value="F:heme binding"/>
    <property type="evidence" value="ECO:0007669"/>
    <property type="project" value="InterPro"/>
</dbReference>
<dbReference type="AlphaFoldDB" id="A0A8S0RT85"/>
<evidence type="ECO:0000256" key="8">
    <source>
        <dbReference type="PIRSR" id="PIRSR602401-1"/>
    </source>
</evidence>
<comment type="cofactor">
    <cofactor evidence="1 8">
        <name>heme</name>
        <dbReference type="ChEBI" id="CHEBI:30413"/>
    </cofactor>
</comment>
<dbReference type="Proteomes" id="UP000594638">
    <property type="component" value="Unassembled WGS sequence"/>
</dbReference>
<evidence type="ECO:0000256" key="1">
    <source>
        <dbReference type="ARBA" id="ARBA00001971"/>
    </source>
</evidence>
<evidence type="ECO:0000313" key="10">
    <source>
        <dbReference type="EMBL" id="CAA2982704.1"/>
    </source>
</evidence>
<keyword evidence="4 8" id="KW-0349">Heme</keyword>
<evidence type="ECO:0000256" key="7">
    <source>
        <dbReference type="ARBA" id="ARBA00023004"/>
    </source>
</evidence>